<name>A0AAV8P6G4_ENSVE</name>
<dbReference type="AlphaFoldDB" id="A0AAV8P6G4"/>
<comment type="caution">
    <text evidence="1">The sequence shown here is derived from an EMBL/GenBank/DDBJ whole genome shotgun (WGS) entry which is preliminary data.</text>
</comment>
<sequence length="98" mass="10868">MVLMASASYLDASDIIEAAHRIGGYIGPKRFLMSRTTGMRIHQGPDEFACGSAGCWLQNYLPAQIFSSFLAQEVMVSHHIYLSRFGCFLALLPNLLKN</sequence>
<dbReference type="EMBL" id="JAQQAF010000007">
    <property type="protein sequence ID" value="KAJ8470176.1"/>
    <property type="molecule type" value="Genomic_DNA"/>
</dbReference>
<gene>
    <name evidence="1" type="ORF">OPV22_024519</name>
</gene>
<protein>
    <submittedName>
        <fullName evidence="1">Uncharacterized protein</fullName>
    </submittedName>
</protein>
<organism evidence="1 2">
    <name type="scientific">Ensete ventricosum</name>
    <name type="common">Abyssinian banana</name>
    <name type="synonym">Musa ensete</name>
    <dbReference type="NCBI Taxonomy" id="4639"/>
    <lineage>
        <taxon>Eukaryota</taxon>
        <taxon>Viridiplantae</taxon>
        <taxon>Streptophyta</taxon>
        <taxon>Embryophyta</taxon>
        <taxon>Tracheophyta</taxon>
        <taxon>Spermatophyta</taxon>
        <taxon>Magnoliopsida</taxon>
        <taxon>Liliopsida</taxon>
        <taxon>Zingiberales</taxon>
        <taxon>Musaceae</taxon>
        <taxon>Ensete</taxon>
    </lineage>
</organism>
<reference evidence="1 2" key="1">
    <citation type="submission" date="2022-12" db="EMBL/GenBank/DDBJ databases">
        <title>Chromosome-scale assembly of the Ensete ventricosum genome.</title>
        <authorList>
            <person name="Dussert Y."/>
            <person name="Stocks J."/>
            <person name="Wendawek A."/>
            <person name="Woldeyes F."/>
            <person name="Nichols R.A."/>
            <person name="Borrell J.S."/>
        </authorList>
    </citation>
    <scope>NUCLEOTIDE SEQUENCE [LARGE SCALE GENOMIC DNA]</scope>
    <source>
        <strain evidence="2">cv. Maze</strain>
        <tissue evidence="1">Seeds</tissue>
    </source>
</reference>
<dbReference type="Proteomes" id="UP001222027">
    <property type="component" value="Unassembled WGS sequence"/>
</dbReference>
<evidence type="ECO:0000313" key="1">
    <source>
        <dbReference type="EMBL" id="KAJ8470176.1"/>
    </source>
</evidence>
<accession>A0AAV8P6G4</accession>
<keyword evidence="2" id="KW-1185">Reference proteome</keyword>
<proteinExistence type="predicted"/>
<evidence type="ECO:0000313" key="2">
    <source>
        <dbReference type="Proteomes" id="UP001222027"/>
    </source>
</evidence>